<protein>
    <submittedName>
        <fullName evidence="1">Uncharacterized protein</fullName>
    </submittedName>
</protein>
<evidence type="ECO:0000313" key="2">
    <source>
        <dbReference type="Proteomes" id="UP001552299"/>
    </source>
</evidence>
<name>A0ABD0U573_DENTH</name>
<comment type="caution">
    <text evidence="1">The sequence shown here is derived from an EMBL/GenBank/DDBJ whole genome shotgun (WGS) entry which is preliminary data.</text>
</comment>
<reference evidence="1 2" key="1">
    <citation type="journal article" date="2024" name="Plant Biotechnol. J.">
        <title>Dendrobium thyrsiflorum genome and its molecular insights into genes involved in important horticultural traits.</title>
        <authorList>
            <person name="Chen B."/>
            <person name="Wang J.Y."/>
            <person name="Zheng P.J."/>
            <person name="Li K.L."/>
            <person name="Liang Y.M."/>
            <person name="Chen X.F."/>
            <person name="Zhang C."/>
            <person name="Zhao X."/>
            <person name="He X."/>
            <person name="Zhang G.Q."/>
            <person name="Liu Z.J."/>
            <person name="Xu Q."/>
        </authorList>
    </citation>
    <scope>NUCLEOTIDE SEQUENCE [LARGE SCALE GENOMIC DNA]</scope>
    <source>
        <strain evidence="1">GZMU011</strain>
    </source>
</reference>
<keyword evidence="2" id="KW-1185">Reference proteome</keyword>
<dbReference type="Proteomes" id="UP001552299">
    <property type="component" value="Unassembled WGS sequence"/>
</dbReference>
<dbReference type="PANTHER" id="PTHR31390:SF2">
    <property type="entry name" value="EXPRESSED PROTEIN"/>
    <property type="match status" value="1"/>
</dbReference>
<dbReference type="Pfam" id="PF12043">
    <property type="entry name" value="DUF3527"/>
    <property type="match status" value="1"/>
</dbReference>
<organism evidence="1 2">
    <name type="scientific">Dendrobium thyrsiflorum</name>
    <name type="common">Pinecone-like raceme dendrobium</name>
    <name type="synonym">Orchid</name>
    <dbReference type="NCBI Taxonomy" id="117978"/>
    <lineage>
        <taxon>Eukaryota</taxon>
        <taxon>Viridiplantae</taxon>
        <taxon>Streptophyta</taxon>
        <taxon>Embryophyta</taxon>
        <taxon>Tracheophyta</taxon>
        <taxon>Spermatophyta</taxon>
        <taxon>Magnoliopsida</taxon>
        <taxon>Liliopsida</taxon>
        <taxon>Asparagales</taxon>
        <taxon>Orchidaceae</taxon>
        <taxon>Epidendroideae</taxon>
        <taxon>Malaxideae</taxon>
        <taxon>Dendrobiinae</taxon>
        <taxon>Dendrobium</taxon>
    </lineage>
</organism>
<dbReference type="EMBL" id="JANQDX010000017">
    <property type="protein sequence ID" value="KAL0907426.1"/>
    <property type="molecule type" value="Genomic_DNA"/>
</dbReference>
<evidence type="ECO:0000313" key="1">
    <source>
        <dbReference type="EMBL" id="KAL0907426.1"/>
    </source>
</evidence>
<accession>A0ABD0U573</accession>
<dbReference type="PANTHER" id="PTHR31390">
    <property type="entry name" value="EXPRESSED PROTEIN"/>
    <property type="match status" value="1"/>
</dbReference>
<sequence>MGATCLNGKELDSNEKAAKDSENDIEEFRQESDREITALELEMEFEKMSTKLPLALDVLYGKRTNGCWLESCPCGSDLDLASIASSLNSIKSFGWHSLDSGDYKDYFSLNMFDKRLSLSNCPLKLRLSEFIFEDLIHQRKTRSLNDPGGFFSDRSVIDSIGNVVLSHSEWWKLDAFQKNAKAISLFKRSIFTHLSILNDVINEPRSRSPVLVDNTSLQMSKSELTSVGKKASEEVKFSKMNLISCSSSKSTFSANSSITKGQLQCFQKGGMSSFIFSLDDAPQAIYMASPLKIESSSEKAIDGMYLFYFKDNKNSDCREHSMNSTTLIAKMKVSSSIILTPNRVRIMETEFVLYGLQGELPNKLQKSSSIVSGSKGFTRKVAEIFRPSNMAKIKPKEEFHKQQKFDGLSDISESSPANDAFDVLLPNLELAAIVVRECFQDSTNGLIFGGWGLKFLEKAGHKDTSSEPPCSTKNPANKDESAKIMNVIIPADLHGGPVTRHGGPASIIARWRSGGHCDCGGWDIGCPLTVLNHSSIYSNASTKDTEKKPVNLFIEGTKNGGHPTLSMMKVTEGLYSIYFRSSLSILQSFSIAVASIHKSC</sequence>
<proteinExistence type="predicted"/>
<dbReference type="AlphaFoldDB" id="A0ABD0U573"/>
<gene>
    <name evidence="1" type="ORF">M5K25_021837</name>
</gene>
<dbReference type="InterPro" id="IPR021916">
    <property type="entry name" value="DUF3527"/>
</dbReference>